<organism evidence="2 3">
    <name type="scientific">Legionella maioricensis</name>
    <dbReference type="NCBI Taxonomy" id="2896528"/>
    <lineage>
        <taxon>Bacteria</taxon>
        <taxon>Pseudomonadati</taxon>
        <taxon>Pseudomonadota</taxon>
        <taxon>Gammaproteobacteria</taxon>
        <taxon>Legionellales</taxon>
        <taxon>Legionellaceae</taxon>
        <taxon>Legionella</taxon>
    </lineage>
</organism>
<dbReference type="InterPro" id="IPR023214">
    <property type="entry name" value="HAD_sf"/>
</dbReference>
<dbReference type="GO" id="GO:0016787">
    <property type="term" value="F:hydrolase activity"/>
    <property type="evidence" value="ECO:0007669"/>
    <property type="project" value="UniProtKB-KW"/>
</dbReference>
<dbReference type="NCBIfam" id="TIGR01488">
    <property type="entry name" value="HAD-SF-IB"/>
    <property type="match status" value="1"/>
</dbReference>
<dbReference type="RefSeq" id="WP_250419569.1">
    <property type="nucleotide sequence ID" value="NZ_JAJKBJ010000003.1"/>
</dbReference>
<name>A0A9X2IC09_9GAMM</name>
<dbReference type="EMBL" id="JAJKBJ010000003">
    <property type="protein sequence ID" value="MCL9683243.1"/>
    <property type="molecule type" value="Genomic_DNA"/>
</dbReference>
<keyword evidence="1" id="KW-1133">Transmembrane helix</keyword>
<accession>A0A9X2IC09</accession>
<evidence type="ECO:0000313" key="3">
    <source>
        <dbReference type="Proteomes" id="UP001139721"/>
    </source>
</evidence>
<keyword evidence="1" id="KW-0812">Transmembrane</keyword>
<keyword evidence="2" id="KW-0378">Hydrolase</keyword>
<proteinExistence type="predicted"/>
<evidence type="ECO:0000256" key="1">
    <source>
        <dbReference type="SAM" id="Phobius"/>
    </source>
</evidence>
<gene>
    <name evidence="2" type="ORF">LOX96_03995</name>
</gene>
<reference evidence="2" key="1">
    <citation type="submission" date="2021-11" db="EMBL/GenBank/DDBJ databases">
        <title>Legionella maioricencis sp. nov., a new species isolated from hot water samples in Mallorca.</title>
        <authorList>
            <person name="Crespi S."/>
            <person name="Drasar V."/>
            <person name="Salva-Serra F."/>
            <person name="Jaen-Luchoro D."/>
            <person name="Pineiro-Iglesias B."/>
            <person name="Aliaga F."/>
            <person name="Fernandez-Juarez V."/>
            <person name="Coll G."/>
            <person name="Moore E.R.B."/>
            <person name="Bennasar-Figueras A."/>
        </authorList>
    </citation>
    <scope>NUCLEOTIDE SEQUENCE</scope>
    <source>
        <strain evidence="2">HCPI-6</strain>
    </source>
</reference>
<dbReference type="InterPro" id="IPR006385">
    <property type="entry name" value="HAD_hydro_SerB1"/>
</dbReference>
<dbReference type="Gene3D" id="1.20.1440.100">
    <property type="entry name" value="SG protein - dephosphorylation function"/>
    <property type="match status" value="1"/>
</dbReference>
<dbReference type="NCBIfam" id="TIGR01490">
    <property type="entry name" value="HAD-SF-IB-hyp1"/>
    <property type="match status" value="1"/>
</dbReference>
<keyword evidence="1" id="KW-0472">Membrane</keyword>
<dbReference type="Pfam" id="PF12710">
    <property type="entry name" value="HAD"/>
    <property type="match status" value="1"/>
</dbReference>
<dbReference type="Proteomes" id="UP001139721">
    <property type="component" value="Unassembled WGS sequence"/>
</dbReference>
<protein>
    <submittedName>
        <fullName evidence="2">HAD-IB family hydrolase</fullName>
    </submittedName>
</protein>
<feature type="transmembrane region" description="Helical" evidence="1">
    <location>
        <begin position="36"/>
        <end position="52"/>
    </location>
</feature>
<keyword evidence="3" id="KW-1185">Reference proteome</keyword>
<comment type="caution">
    <text evidence="2">The sequence shown here is derived from an EMBL/GenBank/DDBJ whole genome shotgun (WGS) entry which is preliminary data.</text>
</comment>
<evidence type="ECO:0000313" key="2">
    <source>
        <dbReference type="EMBL" id="MCL9683243.1"/>
    </source>
</evidence>
<dbReference type="Gene3D" id="3.40.50.1000">
    <property type="entry name" value="HAD superfamily/HAD-like"/>
    <property type="match status" value="1"/>
</dbReference>
<sequence>MIAKGKKAVAVFDFDGTLTSKNTTLSFLHYTDPRRFYLMLPILLPILFLYLTKIISIDQLNNWLCHFFFKGKSKEHLYAIGRDFALNKLPRYIRTEAMLKLKEHQENAHPCILATAAYDLYIKAWGDFHGFAEVLCTEIACDGRGNLTGKLKGISCYGPEKVNRIKQILPEFDAIIYAYGDSEGDKEMLNFATYSFYRRFDSNVMGHH</sequence>
<dbReference type="SUPFAM" id="SSF56784">
    <property type="entry name" value="HAD-like"/>
    <property type="match status" value="1"/>
</dbReference>
<dbReference type="InterPro" id="IPR036412">
    <property type="entry name" value="HAD-like_sf"/>
</dbReference>
<dbReference type="AlphaFoldDB" id="A0A9X2IC09"/>